<dbReference type="OrthoDB" id="9798857at2"/>
<keyword evidence="5" id="KW-1185">Reference proteome</keyword>
<dbReference type="InterPro" id="IPR001647">
    <property type="entry name" value="HTH_TetR"/>
</dbReference>
<proteinExistence type="predicted"/>
<evidence type="ECO:0000259" key="3">
    <source>
        <dbReference type="PROSITE" id="PS50977"/>
    </source>
</evidence>
<comment type="caution">
    <text evidence="4">The sequence shown here is derived from an EMBL/GenBank/DDBJ whole genome shotgun (WGS) entry which is preliminary data.</text>
</comment>
<accession>A0A4R3IAU1</accession>
<evidence type="ECO:0000313" key="5">
    <source>
        <dbReference type="Proteomes" id="UP000295793"/>
    </source>
</evidence>
<sequence length="204" mass="23770">MLNQNFSIQEPSAAEKALITSSLNLFIIHNEKKITVTQLIKSAGVAKSVFYKYFESKEDLYAAILLNDELQLSPIFSHLKIYGTVSELLESYLNFRIQQIDKYRVLTRLEQTLMEKNCNSERYLQWQVLRRQHVDEFTGIVQSKMPKSKPIDAENIRFYYGLVWALASGFSQLSESDFFHELILDRRGFTRFLLESVNVLGKLK</sequence>
<dbReference type="SUPFAM" id="SSF46689">
    <property type="entry name" value="Homeodomain-like"/>
    <property type="match status" value="1"/>
</dbReference>
<dbReference type="GO" id="GO:0003677">
    <property type="term" value="F:DNA binding"/>
    <property type="evidence" value="ECO:0007669"/>
    <property type="project" value="UniProtKB-UniRule"/>
</dbReference>
<dbReference type="PANTHER" id="PTHR43479">
    <property type="entry name" value="ACREF/ENVCD OPERON REPRESSOR-RELATED"/>
    <property type="match status" value="1"/>
</dbReference>
<gene>
    <name evidence="4" type="ORF">BCF53_103211</name>
</gene>
<dbReference type="Proteomes" id="UP000295793">
    <property type="component" value="Unassembled WGS sequence"/>
</dbReference>
<evidence type="ECO:0000256" key="2">
    <source>
        <dbReference type="PROSITE-ProRule" id="PRU00335"/>
    </source>
</evidence>
<dbReference type="PANTHER" id="PTHR43479:SF11">
    <property type="entry name" value="ACREF_ENVCD OPERON REPRESSOR-RELATED"/>
    <property type="match status" value="1"/>
</dbReference>
<protein>
    <submittedName>
        <fullName evidence="4">AcrR family transcriptional regulator</fullName>
    </submittedName>
</protein>
<name>A0A4R3IAU1_9GAMM</name>
<dbReference type="PROSITE" id="PS50977">
    <property type="entry name" value="HTH_TETR_2"/>
    <property type="match status" value="1"/>
</dbReference>
<dbReference type="EMBL" id="SLZR01000003">
    <property type="protein sequence ID" value="TCS42550.1"/>
    <property type="molecule type" value="Genomic_DNA"/>
</dbReference>
<dbReference type="RefSeq" id="WP_132700465.1">
    <property type="nucleotide sequence ID" value="NZ_SLZR01000003.1"/>
</dbReference>
<dbReference type="AlphaFoldDB" id="A0A4R3IAU1"/>
<feature type="DNA-binding region" description="H-T-H motif" evidence="2">
    <location>
        <begin position="35"/>
        <end position="54"/>
    </location>
</feature>
<feature type="domain" description="HTH tetR-type" evidence="3">
    <location>
        <begin position="12"/>
        <end position="72"/>
    </location>
</feature>
<dbReference type="Pfam" id="PF00440">
    <property type="entry name" value="TetR_N"/>
    <property type="match status" value="1"/>
</dbReference>
<organism evidence="4 5">
    <name type="scientific">Reinekea marinisedimentorum</name>
    <dbReference type="NCBI Taxonomy" id="230495"/>
    <lineage>
        <taxon>Bacteria</taxon>
        <taxon>Pseudomonadati</taxon>
        <taxon>Pseudomonadota</taxon>
        <taxon>Gammaproteobacteria</taxon>
        <taxon>Oceanospirillales</taxon>
        <taxon>Saccharospirillaceae</taxon>
        <taxon>Reinekea</taxon>
    </lineage>
</organism>
<reference evidence="4 5" key="1">
    <citation type="submission" date="2019-03" db="EMBL/GenBank/DDBJ databases">
        <title>Genomic Encyclopedia of Archaeal and Bacterial Type Strains, Phase II (KMG-II): from individual species to whole genera.</title>
        <authorList>
            <person name="Goeker M."/>
        </authorList>
    </citation>
    <scope>NUCLEOTIDE SEQUENCE [LARGE SCALE GENOMIC DNA]</scope>
    <source>
        <strain evidence="4 5">DSM 15388</strain>
    </source>
</reference>
<evidence type="ECO:0000313" key="4">
    <source>
        <dbReference type="EMBL" id="TCS42550.1"/>
    </source>
</evidence>
<dbReference type="InterPro" id="IPR009057">
    <property type="entry name" value="Homeodomain-like_sf"/>
</dbReference>
<dbReference type="Gene3D" id="1.10.357.10">
    <property type="entry name" value="Tetracycline Repressor, domain 2"/>
    <property type="match status" value="1"/>
</dbReference>
<evidence type="ECO:0000256" key="1">
    <source>
        <dbReference type="ARBA" id="ARBA00023125"/>
    </source>
</evidence>
<dbReference type="InterPro" id="IPR050624">
    <property type="entry name" value="HTH-type_Tx_Regulator"/>
</dbReference>
<keyword evidence="1 2" id="KW-0238">DNA-binding</keyword>